<reference evidence="1 4" key="2">
    <citation type="submission" date="2019-02" db="EMBL/GenBank/DDBJ databases">
        <title>Complete genome sequence of Desulfobacter hydrogenophilus AcRS1.</title>
        <authorList>
            <person name="Marietou A."/>
            <person name="Lund M.B."/>
            <person name="Marshall I.P.G."/>
            <person name="Schreiber L."/>
            <person name="Jorgensen B."/>
        </authorList>
    </citation>
    <scope>NUCLEOTIDE SEQUENCE [LARGE SCALE GENOMIC DNA]</scope>
    <source>
        <strain evidence="1 4">AcRS1</strain>
    </source>
</reference>
<keyword evidence="4" id="KW-1185">Reference proteome</keyword>
<gene>
    <name evidence="2" type="ORF">DO021_15135</name>
    <name evidence="1" type="ORF">EYB58_12270</name>
</gene>
<dbReference type="InterPro" id="IPR056546">
    <property type="entry name" value="MreB_MamK-like"/>
</dbReference>
<organism evidence="2 3">
    <name type="scientific">Desulfobacter hydrogenophilus</name>
    <dbReference type="NCBI Taxonomy" id="2291"/>
    <lineage>
        <taxon>Bacteria</taxon>
        <taxon>Pseudomonadati</taxon>
        <taxon>Thermodesulfobacteriota</taxon>
        <taxon>Desulfobacteria</taxon>
        <taxon>Desulfobacterales</taxon>
        <taxon>Desulfobacteraceae</taxon>
        <taxon>Desulfobacter</taxon>
    </lineage>
</organism>
<evidence type="ECO:0000313" key="1">
    <source>
        <dbReference type="EMBL" id="QBH13632.1"/>
    </source>
</evidence>
<accession>A0A328FDG9</accession>
<dbReference type="Gene3D" id="3.30.420.40">
    <property type="match status" value="1"/>
</dbReference>
<proteinExistence type="predicted"/>
<dbReference type="Proteomes" id="UP000248798">
    <property type="component" value="Unassembled WGS sequence"/>
</dbReference>
<evidence type="ECO:0008006" key="5">
    <source>
        <dbReference type="Google" id="ProtNLM"/>
    </source>
</evidence>
<reference evidence="2 3" key="1">
    <citation type="submission" date="2018-06" db="EMBL/GenBank/DDBJ databases">
        <title>Complete Genome Sequence of Desulfobacter hydrogenophilus (DSM3380).</title>
        <authorList>
            <person name="Marietou A."/>
            <person name="Schreiber L."/>
            <person name="Marshall I."/>
            <person name="Jorgensen B."/>
        </authorList>
    </citation>
    <scope>NUCLEOTIDE SEQUENCE [LARGE SCALE GENOMIC DNA]</scope>
    <source>
        <strain evidence="2 3">DSM 3380</strain>
    </source>
</reference>
<evidence type="ECO:0000313" key="2">
    <source>
        <dbReference type="EMBL" id="RAM01143.1"/>
    </source>
</evidence>
<name>A0A328FDG9_9BACT</name>
<dbReference type="EMBL" id="QLNI01000031">
    <property type="protein sequence ID" value="RAM01143.1"/>
    <property type="molecule type" value="Genomic_DNA"/>
</dbReference>
<dbReference type="Proteomes" id="UP000293902">
    <property type="component" value="Chromosome"/>
</dbReference>
<evidence type="ECO:0000313" key="3">
    <source>
        <dbReference type="Proteomes" id="UP000248798"/>
    </source>
</evidence>
<dbReference type="Pfam" id="PF06723">
    <property type="entry name" value="MreB_Mbl"/>
    <property type="match status" value="1"/>
</dbReference>
<dbReference type="EMBL" id="CP036313">
    <property type="protein sequence ID" value="QBH13632.1"/>
    <property type="molecule type" value="Genomic_DNA"/>
</dbReference>
<protein>
    <recommendedName>
        <fullName evidence="5">Rod shape-determining protein MreB</fullName>
    </recommendedName>
</protein>
<dbReference type="AlphaFoldDB" id="A0A328FDG9"/>
<sequence>MIDSIINKFFKKTIYIKFSDEWISVKHVETGNTIEDKPLLAIKQNQKGENIVYAIGSEVEQLPNDTTISIHNGFSHPRVCINDFEIAQTTLMHFIRKAVNKKLMIRPIIIMHPKKDLQGGLSQIEGKAIKELATVVGAQKCYVWVGRELKDVEMISLNFPPQDGPINIE</sequence>
<dbReference type="OrthoDB" id="8612466at2"/>
<evidence type="ECO:0000313" key="4">
    <source>
        <dbReference type="Proteomes" id="UP000293902"/>
    </source>
</evidence>
<dbReference type="RefSeq" id="WP_111958162.1">
    <property type="nucleotide sequence ID" value="NZ_CP036313.1"/>
</dbReference>